<dbReference type="Proteomes" id="UP000646738">
    <property type="component" value="Unassembled WGS sequence"/>
</dbReference>
<gene>
    <name evidence="3" type="ORF">Srubr_49820</name>
</gene>
<keyword evidence="1" id="KW-0472">Membrane</keyword>
<reference evidence="4" key="1">
    <citation type="submission" date="2023-07" db="EMBL/GenBank/DDBJ databases">
        <title>Whole genome shotgun sequence of Streptomyces achromogenes subsp. rubradiris NBRC 14000.</title>
        <authorList>
            <person name="Komaki H."/>
            <person name="Tamura T."/>
        </authorList>
    </citation>
    <scope>NUCLEOTIDE SEQUENCE [LARGE SCALE GENOMIC DNA]</scope>
    <source>
        <strain evidence="4">NBRC 14000</strain>
    </source>
</reference>
<evidence type="ECO:0000313" key="4">
    <source>
        <dbReference type="Proteomes" id="UP000646738"/>
    </source>
</evidence>
<evidence type="ECO:0000313" key="3">
    <source>
        <dbReference type="EMBL" id="GHI55136.1"/>
    </source>
</evidence>
<feature type="chain" id="PRO_5045162986" evidence="2">
    <location>
        <begin position="33"/>
        <end position="461"/>
    </location>
</feature>
<evidence type="ECO:0000256" key="1">
    <source>
        <dbReference type="SAM" id="Phobius"/>
    </source>
</evidence>
<organism evidence="3 4">
    <name type="scientific">Streptomyces rubradiris</name>
    <name type="common">Streptomyces achromogenes subsp. rubradiris</name>
    <dbReference type="NCBI Taxonomy" id="285531"/>
    <lineage>
        <taxon>Bacteria</taxon>
        <taxon>Bacillati</taxon>
        <taxon>Actinomycetota</taxon>
        <taxon>Actinomycetes</taxon>
        <taxon>Kitasatosporales</taxon>
        <taxon>Streptomycetaceae</taxon>
        <taxon>Streptomyces</taxon>
    </lineage>
</organism>
<keyword evidence="1" id="KW-0812">Transmembrane</keyword>
<keyword evidence="2" id="KW-0732">Signal</keyword>
<name>A0ABQ3RH06_STRRR</name>
<feature type="transmembrane region" description="Helical" evidence="1">
    <location>
        <begin position="173"/>
        <end position="192"/>
    </location>
</feature>
<feature type="signal peptide" evidence="2">
    <location>
        <begin position="1"/>
        <end position="32"/>
    </location>
</feature>
<keyword evidence="1" id="KW-1133">Transmembrane helix</keyword>
<sequence length="461" mass="48210">MKAVPRTRSLPALLLAALALVLATLYAPPASAETSVSTIAQALRKSPVYVDPAARDELPANTAEALEARIKRADKPLFIAVLPAGYPTADLFADLRAATGVTGLYGIRLGDRFDARADASVMSPTARQNLVRSVQGEDAKSQLADFTDRALLNMRGHAPESWGGTGDGVSGTALITTAAVLVIAGAGAYTLVRRNRRRREEEQRLALDRLRVVVDEDITAFGEELDRLDFQPTAPGADDAMRADYEHALDAYDTAKQRMAMAERPEDVRGVTEALEDGRFSLARLAARREGRPLPERRPPCFFDPRHGPSVSDATWVPPGGAPRQVPVCAADATRLADGRDPVIREVDTDYGRRPYWDAGPAYGPWAGGYFGGGLLPGLLVGTMLGGLMATPTYAADYGAGYGDFGDQAGYGGGYEGGDVSGTDFDPGDFGGGFGDGGGFGGGGDFGGGGGGGGGDFGGGY</sequence>
<comment type="caution">
    <text evidence="3">The sequence shown here is derived from an EMBL/GenBank/DDBJ whole genome shotgun (WGS) entry which is preliminary data.</text>
</comment>
<proteinExistence type="predicted"/>
<evidence type="ECO:0000256" key="2">
    <source>
        <dbReference type="SAM" id="SignalP"/>
    </source>
</evidence>
<dbReference type="EMBL" id="BNEA01000015">
    <property type="protein sequence ID" value="GHI55136.1"/>
    <property type="molecule type" value="Genomic_DNA"/>
</dbReference>
<protein>
    <submittedName>
        <fullName evidence="3">Uncharacterized protein</fullName>
    </submittedName>
</protein>
<accession>A0ABQ3RH06</accession>
<dbReference type="RefSeq" id="WP_189998332.1">
    <property type="nucleotide sequence ID" value="NZ_BNCB01000021.1"/>
</dbReference>
<keyword evidence="4" id="KW-1185">Reference proteome</keyword>